<evidence type="ECO:0000259" key="1">
    <source>
        <dbReference type="Pfam" id="PF04149"/>
    </source>
</evidence>
<evidence type="ECO:0000313" key="3">
    <source>
        <dbReference type="Proteomes" id="UP000176558"/>
    </source>
</evidence>
<dbReference type="Proteomes" id="UP000176558">
    <property type="component" value="Unassembled WGS sequence"/>
</dbReference>
<accession>A0A1G2URY6</accession>
<dbReference type="InterPro" id="IPR007278">
    <property type="entry name" value="DUF397"/>
</dbReference>
<dbReference type="EMBL" id="MHWT01000022">
    <property type="protein sequence ID" value="OHB12119.1"/>
    <property type="molecule type" value="Genomic_DNA"/>
</dbReference>
<sequence length="72" mass="8292">MRTQKKSLFRFSVKDKDFKTASFWSGKHVKCVEVARKSQGVAIRDSKTGNILFFKNREFRAFVKGAKAGQFD</sequence>
<gene>
    <name evidence="2" type="ORF">A3G99_01280</name>
</gene>
<organism evidence="2 3">
    <name type="scientific">Candidatus Zambryskibacteria bacterium RIFCSPLOWO2_12_FULL_39_23</name>
    <dbReference type="NCBI Taxonomy" id="1802776"/>
    <lineage>
        <taxon>Bacteria</taxon>
        <taxon>Candidatus Zambryskiibacteriota</taxon>
    </lineage>
</organism>
<reference evidence="2 3" key="1">
    <citation type="journal article" date="2016" name="Nat. Commun.">
        <title>Thousands of microbial genomes shed light on interconnected biogeochemical processes in an aquifer system.</title>
        <authorList>
            <person name="Anantharaman K."/>
            <person name="Brown C.T."/>
            <person name="Hug L.A."/>
            <person name="Sharon I."/>
            <person name="Castelle C.J."/>
            <person name="Probst A.J."/>
            <person name="Thomas B.C."/>
            <person name="Singh A."/>
            <person name="Wilkins M.J."/>
            <person name="Karaoz U."/>
            <person name="Brodie E.L."/>
            <person name="Williams K.H."/>
            <person name="Hubbard S.S."/>
            <person name="Banfield J.F."/>
        </authorList>
    </citation>
    <scope>NUCLEOTIDE SEQUENCE [LARGE SCALE GENOMIC DNA]</scope>
</reference>
<evidence type="ECO:0000313" key="2">
    <source>
        <dbReference type="EMBL" id="OHB12119.1"/>
    </source>
</evidence>
<comment type="caution">
    <text evidence="2">The sequence shown here is derived from an EMBL/GenBank/DDBJ whole genome shotgun (WGS) entry which is preliminary data.</text>
</comment>
<dbReference type="Pfam" id="PF04149">
    <property type="entry name" value="DUF397"/>
    <property type="match status" value="1"/>
</dbReference>
<proteinExistence type="predicted"/>
<protein>
    <recommendedName>
        <fullName evidence="1">DUF397 domain-containing protein</fullName>
    </recommendedName>
</protein>
<feature type="domain" description="DUF397" evidence="1">
    <location>
        <begin position="23"/>
        <end position="67"/>
    </location>
</feature>
<dbReference type="AlphaFoldDB" id="A0A1G2URY6"/>
<name>A0A1G2URY6_9BACT</name>